<evidence type="ECO:0000313" key="3">
    <source>
        <dbReference type="Proteomes" id="UP001501358"/>
    </source>
</evidence>
<organism evidence="2 3">
    <name type="scientific">Streptomyces thermolineatus</name>
    <dbReference type="NCBI Taxonomy" id="44033"/>
    <lineage>
        <taxon>Bacteria</taxon>
        <taxon>Bacillati</taxon>
        <taxon>Actinomycetota</taxon>
        <taxon>Actinomycetes</taxon>
        <taxon>Kitasatosporales</taxon>
        <taxon>Streptomycetaceae</taxon>
        <taxon>Streptomyces</taxon>
    </lineage>
</organism>
<feature type="region of interest" description="Disordered" evidence="1">
    <location>
        <begin position="101"/>
        <end position="140"/>
    </location>
</feature>
<dbReference type="Proteomes" id="UP001501358">
    <property type="component" value="Unassembled WGS sequence"/>
</dbReference>
<comment type="caution">
    <text evidence="2">The sequence shown here is derived from an EMBL/GenBank/DDBJ whole genome shotgun (WGS) entry which is preliminary data.</text>
</comment>
<name>A0ABN3MF38_9ACTN</name>
<feature type="compositionally biased region" description="Low complexity" evidence="1">
    <location>
        <begin position="129"/>
        <end position="140"/>
    </location>
</feature>
<accession>A0ABN3MF38</accession>
<sequence>MTDTASPPAPPSPAPAAGRGSSWLEQARAFVARIEAIAATDPGARAALRSGLGKPLDEARRMHRIVAPWIPASAMAGDDTQRAFYTVASLIAAQKTAALRAARPSAPGEPAPAGMSPSASGPGGDTSVAPGEAEPAATSAGPAGASLYGRSLGLTFAAAVAAGAREGLRESTAETRLNLLTRQSTAGLHRHLPATVRQLCDKNTPPDWAQLLVDLRAWPADRKRIGRRWLQDYYRARHQAELEAARAAAEGDQPADALAL</sequence>
<dbReference type="InterPro" id="IPR038287">
    <property type="entry name" value="Cse2_sf"/>
</dbReference>
<evidence type="ECO:0000313" key="2">
    <source>
        <dbReference type="EMBL" id="GAA2500756.1"/>
    </source>
</evidence>
<reference evidence="2 3" key="1">
    <citation type="journal article" date="2019" name="Int. J. Syst. Evol. Microbiol.">
        <title>The Global Catalogue of Microorganisms (GCM) 10K type strain sequencing project: providing services to taxonomists for standard genome sequencing and annotation.</title>
        <authorList>
            <consortium name="The Broad Institute Genomics Platform"/>
            <consortium name="The Broad Institute Genome Sequencing Center for Infectious Disease"/>
            <person name="Wu L."/>
            <person name="Ma J."/>
        </authorList>
    </citation>
    <scope>NUCLEOTIDE SEQUENCE [LARGE SCALE GENOMIC DNA]</scope>
    <source>
        <strain evidence="2 3">JCM 6307</strain>
    </source>
</reference>
<evidence type="ECO:0008006" key="4">
    <source>
        <dbReference type="Google" id="ProtNLM"/>
    </source>
</evidence>
<evidence type="ECO:0000256" key="1">
    <source>
        <dbReference type="SAM" id="MobiDB-lite"/>
    </source>
</evidence>
<dbReference type="EMBL" id="BAAATA010000028">
    <property type="protein sequence ID" value="GAA2500756.1"/>
    <property type="molecule type" value="Genomic_DNA"/>
</dbReference>
<keyword evidence="3" id="KW-1185">Reference proteome</keyword>
<protein>
    <recommendedName>
        <fullName evidence="4">Type I-E CRISPR-associated protein Cse2/CasB</fullName>
    </recommendedName>
</protein>
<dbReference type="NCBIfam" id="TIGR02548">
    <property type="entry name" value="casB_cse2"/>
    <property type="match status" value="1"/>
</dbReference>
<gene>
    <name evidence="2" type="ORF">GCM10010406_41600</name>
</gene>
<feature type="region of interest" description="Disordered" evidence="1">
    <location>
        <begin position="1"/>
        <end position="21"/>
    </location>
</feature>
<dbReference type="Pfam" id="PF09485">
    <property type="entry name" value="CRISPR_Cse2"/>
    <property type="match status" value="1"/>
</dbReference>
<dbReference type="Gene3D" id="1.10.520.40">
    <property type="entry name" value="CRISPR-associated protein Cse2"/>
    <property type="match status" value="1"/>
</dbReference>
<proteinExistence type="predicted"/>
<feature type="compositionally biased region" description="Low complexity" evidence="1">
    <location>
        <begin position="101"/>
        <end position="120"/>
    </location>
</feature>
<dbReference type="RefSeq" id="WP_344384702.1">
    <property type="nucleotide sequence ID" value="NZ_BAAATA010000028.1"/>
</dbReference>
<dbReference type="InterPro" id="IPR013382">
    <property type="entry name" value="CRISPR-assoc_prot_Cse2"/>
</dbReference>